<dbReference type="EMBL" id="LR796823">
    <property type="protein sequence ID" value="CAB4168399.1"/>
    <property type="molecule type" value="Genomic_DNA"/>
</dbReference>
<feature type="region of interest" description="Disordered" evidence="1">
    <location>
        <begin position="623"/>
        <end position="643"/>
    </location>
</feature>
<sequence length="643" mass="66032">MAVIVPIQTEFDASGVNAATSKFAKFSQTVSKSLQQAGKDARKSFAEVEQGANTSSTAAQRLAASITKTANTLDSELKASTAAADALGLALGPEFAAKIGRNGLNKLVTDLNRAGVSVKDITAEADVLAAAIKQVDDVNLRNVSAEADHLQTSIDGVTKSTDRSRSVMANFTGNAAQEIPGVANALGPLNVAIGQFAEYAAEGGISLKGLATAIAPIAAITVAIALLKSRLADIAQTKAFNKADVDAYTKALKDGASATEAFKQRLVEVGAVQTRVFDANAFAGLSGIAKSLQPLANSIPLVTKFLGLFSRDKTLDLTETFIGLGLGVSEVSALVAGGIPAITKFAAAQRKAGNDSEGLQQVVDLLSQKVVQLGTSEKAAATSALFFIDTSRQSTSSTQALASAAGFAAVGIAQQTAATEAATAASEAAAQADRDQANAIDSVRNALYARNNARYAATDADISARTAIDEYNKAQKKADKSGKPKDIAAAADAQRQAERAINGAAAAASSYAEETNKGASATQTAAAASRAAVVELNKLKDTVSKDGALTFAVEQWIFLLNSVPKTIDTAFGISFGSSVKPVRQTTGIPDLDPSAFARTGNNGVSNVTNITVNGAIDPTSTARQVRDVLNKDSQRRGTGTILS</sequence>
<accession>A0A6J5P970</accession>
<dbReference type="EMBL" id="LR797222">
    <property type="protein sequence ID" value="CAB4194913.1"/>
    <property type="molecule type" value="Genomic_DNA"/>
</dbReference>
<reference evidence="2" key="1">
    <citation type="submission" date="2020-05" db="EMBL/GenBank/DDBJ databases">
        <authorList>
            <person name="Chiriac C."/>
            <person name="Salcher M."/>
            <person name="Ghai R."/>
            <person name="Kavagutti S V."/>
        </authorList>
    </citation>
    <scope>NUCLEOTIDE SEQUENCE</scope>
</reference>
<organism evidence="2">
    <name type="scientific">uncultured Caudovirales phage</name>
    <dbReference type="NCBI Taxonomy" id="2100421"/>
    <lineage>
        <taxon>Viruses</taxon>
        <taxon>Duplodnaviria</taxon>
        <taxon>Heunggongvirae</taxon>
        <taxon>Uroviricota</taxon>
        <taxon>Caudoviricetes</taxon>
        <taxon>Peduoviridae</taxon>
        <taxon>Maltschvirus</taxon>
        <taxon>Maltschvirus maltsch</taxon>
    </lineage>
</organism>
<name>A0A6J5P970_9CAUD</name>
<protein>
    <submittedName>
        <fullName evidence="2">Uncharacterized protein</fullName>
    </submittedName>
</protein>
<gene>
    <name evidence="3" type="ORF">UFOVP1266_10</name>
    <name evidence="2" type="ORF">UFOVP876_10</name>
</gene>
<feature type="compositionally biased region" description="Basic and acidic residues" evidence="1">
    <location>
        <begin position="624"/>
        <end position="635"/>
    </location>
</feature>
<proteinExistence type="predicted"/>
<evidence type="ECO:0000313" key="2">
    <source>
        <dbReference type="EMBL" id="CAB4168399.1"/>
    </source>
</evidence>
<evidence type="ECO:0000313" key="3">
    <source>
        <dbReference type="EMBL" id="CAB4194913.1"/>
    </source>
</evidence>
<evidence type="ECO:0000256" key="1">
    <source>
        <dbReference type="SAM" id="MobiDB-lite"/>
    </source>
</evidence>